<dbReference type="EMBL" id="PNEN01001785">
    <property type="protein sequence ID" value="PPJ50419.1"/>
    <property type="molecule type" value="Genomic_DNA"/>
</dbReference>
<reference evidence="3" key="1">
    <citation type="journal article" date="2017" name="bioRxiv">
        <title>Conservation of a gene cluster reveals novel cercosporin biosynthetic mechanisms and extends production to the genus Colletotrichum.</title>
        <authorList>
            <person name="de Jonge R."/>
            <person name="Ebert M.K."/>
            <person name="Huitt-Roehl C.R."/>
            <person name="Pal P."/>
            <person name="Suttle J.C."/>
            <person name="Spanner R.E."/>
            <person name="Neubauer J.D."/>
            <person name="Jurick W.M.II."/>
            <person name="Stott K.A."/>
            <person name="Secor G.A."/>
            <person name="Thomma B.P.H.J."/>
            <person name="Van de Peer Y."/>
            <person name="Townsend C.A."/>
            <person name="Bolton M.D."/>
        </authorList>
    </citation>
    <scope>NUCLEOTIDE SEQUENCE [LARGE SCALE GENOMIC DNA]</scope>
    <source>
        <strain evidence="3">CBS538.71</strain>
    </source>
</reference>
<accession>A0A2S6BSI1</accession>
<proteinExistence type="predicted"/>
<dbReference type="OrthoDB" id="10479021at2759"/>
<feature type="compositionally biased region" description="Gly residues" evidence="1">
    <location>
        <begin position="177"/>
        <end position="196"/>
    </location>
</feature>
<feature type="compositionally biased region" description="Low complexity" evidence="1">
    <location>
        <begin position="128"/>
        <end position="157"/>
    </location>
</feature>
<sequence length="196" mass="18813">MNGLGPFMSIGRGRITMFSPGGRGRGTQIMTIGGNGFINPAGSSIQIFGNGRGGMNIMSNGGRGRGNYSGMQSGTGFNNLGQIQQITMPNPMTGAGGGMFMSMPGMTMSIPFQGGRGTGRGTGFGLTSAGSSASGSRASGSSRSSSSRAPGSTASGSMGRGSSGRGSHASSAAGAGSVYGGSQGPFGGGGGGTAAP</sequence>
<protein>
    <submittedName>
        <fullName evidence="2">Uncharacterized protein</fullName>
    </submittedName>
</protein>
<name>A0A2S6BSI1_9PEZI</name>
<comment type="caution">
    <text evidence="2">The sequence shown here is derived from an EMBL/GenBank/DDBJ whole genome shotgun (WGS) entry which is preliminary data.</text>
</comment>
<feature type="compositionally biased region" description="Gly residues" evidence="1">
    <location>
        <begin position="114"/>
        <end position="124"/>
    </location>
</feature>
<organism evidence="2 3">
    <name type="scientific">Cercospora berteroae</name>
    <dbReference type="NCBI Taxonomy" id="357750"/>
    <lineage>
        <taxon>Eukaryota</taxon>
        <taxon>Fungi</taxon>
        <taxon>Dikarya</taxon>
        <taxon>Ascomycota</taxon>
        <taxon>Pezizomycotina</taxon>
        <taxon>Dothideomycetes</taxon>
        <taxon>Dothideomycetidae</taxon>
        <taxon>Mycosphaerellales</taxon>
        <taxon>Mycosphaerellaceae</taxon>
        <taxon>Cercospora</taxon>
    </lineage>
</organism>
<dbReference type="AlphaFoldDB" id="A0A2S6BSI1"/>
<feature type="region of interest" description="Disordered" evidence="1">
    <location>
        <begin position="110"/>
        <end position="196"/>
    </location>
</feature>
<feature type="compositionally biased region" description="Low complexity" evidence="1">
    <location>
        <begin position="165"/>
        <end position="176"/>
    </location>
</feature>
<evidence type="ECO:0000313" key="3">
    <source>
        <dbReference type="Proteomes" id="UP000237631"/>
    </source>
</evidence>
<keyword evidence="3" id="KW-1185">Reference proteome</keyword>
<gene>
    <name evidence="2" type="ORF">CBER1_05580</name>
</gene>
<dbReference type="Proteomes" id="UP000237631">
    <property type="component" value="Unassembled WGS sequence"/>
</dbReference>
<evidence type="ECO:0000256" key="1">
    <source>
        <dbReference type="SAM" id="MobiDB-lite"/>
    </source>
</evidence>
<evidence type="ECO:0000313" key="2">
    <source>
        <dbReference type="EMBL" id="PPJ50419.1"/>
    </source>
</evidence>